<comment type="caution">
    <text evidence="1">The sequence shown here is derived from an EMBL/GenBank/DDBJ whole genome shotgun (WGS) entry which is preliminary data.</text>
</comment>
<dbReference type="Proteomes" id="UP000177346">
    <property type="component" value="Unassembled WGS sequence"/>
</dbReference>
<reference evidence="1 2" key="1">
    <citation type="journal article" date="2016" name="Nat. Commun.">
        <title>Thousands of microbial genomes shed light on interconnected biogeochemical processes in an aquifer system.</title>
        <authorList>
            <person name="Anantharaman K."/>
            <person name="Brown C.T."/>
            <person name="Hug L.A."/>
            <person name="Sharon I."/>
            <person name="Castelle C.J."/>
            <person name="Probst A.J."/>
            <person name="Thomas B.C."/>
            <person name="Singh A."/>
            <person name="Wilkins M.J."/>
            <person name="Karaoz U."/>
            <person name="Brodie E.L."/>
            <person name="Williams K.H."/>
            <person name="Hubbard S.S."/>
            <person name="Banfield J.F."/>
        </authorList>
    </citation>
    <scope>NUCLEOTIDE SEQUENCE [LARGE SCALE GENOMIC DNA]</scope>
</reference>
<dbReference type="EMBL" id="MFIF01000006">
    <property type="protein sequence ID" value="OGF87272.1"/>
    <property type="molecule type" value="Genomic_DNA"/>
</dbReference>
<sequence>MIDEKQFLKGLREAVRKLRCKSVLERDSRLRFRLGDGDGGRYCPITLLCVHRRQIFYNPSFEVRKAARLVKIRAALREKINHAADRYPGGYDRRLRRRIMRAAGRW</sequence>
<organism evidence="1 2">
    <name type="scientific">Candidatus Giovannonibacteria bacterium RIFCSPLOWO2_01_FULL_46_32</name>
    <dbReference type="NCBI Taxonomy" id="1798353"/>
    <lineage>
        <taxon>Bacteria</taxon>
        <taxon>Candidatus Giovannoniibacteriota</taxon>
    </lineage>
</organism>
<evidence type="ECO:0000313" key="1">
    <source>
        <dbReference type="EMBL" id="OGF87272.1"/>
    </source>
</evidence>
<accession>A0A1F5XH53</accession>
<name>A0A1F5XH53_9BACT</name>
<proteinExistence type="predicted"/>
<gene>
    <name evidence="1" type="ORF">A3B19_03530</name>
</gene>
<dbReference type="AlphaFoldDB" id="A0A1F5XH53"/>
<protein>
    <submittedName>
        <fullName evidence="1">Uncharacterized protein</fullName>
    </submittedName>
</protein>
<evidence type="ECO:0000313" key="2">
    <source>
        <dbReference type="Proteomes" id="UP000177346"/>
    </source>
</evidence>